<dbReference type="EMBL" id="JAAQQR010000010">
    <property type="protein sequence ID" value="NID06626.1"/>
    <property type="molecule type" value="Genomic_DNA"/>
</dbReference>
<comment type="caution">
    <text evidence="1">The sequence shown here is derived from an EMBL/GenBank/DDBJ whole genome shotgun (WGS) entry which is preliminary data.</text>
</comment>
<accession>A0ABX0Q8D1</accession>
<organism evidence="1 2">
    <name type="scientific">Luteibacter jiangsuensis</name>
    <dbReference type="NCBI Taxonomy" id="637577"/>
    <lineage>
        <taxon>Bacteria</taxon>
        <taxon>Pseudomonadati</taxon>
        <taxon>Pseudomonadota</taxon>
        <taxon>Gammaproteobacteria</taxon>
        <taxon>Lysobacterales</taxon>
        <taxon>Rhodanobacteraceae</taxon>
        <taxon>Luteibacter</taxon>
    </lineage>
</organism>
<evidence type="ECO:0000313" key="1">
    <source>
        <dbReference type="EMBL" id="NID06626.1"/>
    </source>
</evidence>
<dbReference type="RefSeq" id="WP_167129194.1">
    <property type="nucleotide sequence ID" value="NZ_JAAQQR010000010.1"/>
</dbReference>
<proteinExistence type="predicted"/>
<keyword evidence="2" id="KW-1185">Reference proteome</keyword>
<evidence type="ECO:0000313" key="2">
    <source>
        <dbReference type="Proteomes" id="UP001429601"/>
    </source>
</evidence>
<protein>
    <submittedName>
        <fullName evidence="1">Uncharacterized protein</fullName>
    </submittedName>
</protein>
<name>A0ABX0Q8D1_9GAMM</name>
<sequence>MKEHYELRKGLHHADADLTYSLDVFGDALAEKQGYKSDLHGLDAVRYYLMQKHHWLPRDVKAMSYEDLQFALSEEQAGWLLPKDAR</sequence>
<dbReference type="Proteomes" id="UP001429601">
    <property type="component" value="Unassembled WGS sequence"/>
</dbReference>
<gene>
    <name evidence="1" type="ORF">HBF26_17155</name>
</gene>
<reference evidence="1 2" key="1">
    <citation type="journal article" date="2011" name="Curr. Microbiol.">
        <title>Luteibacter jiangsuensis sp. nov.: a methamidophos-degrading bacterium isolated from a methamidophos-manufacturing factory.</title>
        <authorList>
            <person name="Wang L."/>
            <person name="Wang G.L."/>
            <person name="Li S.P."/>
            <person name="Jiang J.D."/>
        </authorList>
    </citation>
    <scope>NUCLEOTIDE SEQUENCE [LARGE SCALE GENOMIC DNA]</scope>
    <source>
        <strain evidence="1 2">CGMCC 1.10133</strain>
    </source>
</reference>